<name>A0A553ZXM5_9BACI</name>
<dbReference type="RefSeq" id="WP_143849087.1">
    <property type="nucleotide sequence ID" value="NZ_VLXZ01000007.1"/>
</dbReference>
<keyword evidence="4 6" id="KW-1133">Transmembrane helix</keyword>
<evidence type="ECO:0000256" key="3">
    <source>
        <dbReference type="ARBA" id="ARBA00022692"/>
    </source>
</evidence>
<dbReference type="Proteomes" id="UP000318521">
    <property type="component" value="Unassembled WGS sequence"/>
</dbReference>
<dbReference type="GO" id="GO:0005886">
    <property type="term" value="C:plasma membrane"/>
    <property type="evidence" value="ECO:0007669"/>
    <property type="project" value="UniProtKB-SubCell"/>
</dbReference>
<dbReference type="GO" id="GO:0140359">
    <property type="term" value="F:ABC-type transporter activity"/>
    <property type="evidence" value="ECO:0007669"/>
    <property type="project" value="InterPro"/>
</dbReference>
<feature type="transmembrane region" description="Helical" evidence="6">
    <location>
        <begin position="380"/>
        <end position="413"/>
    </location>
</feature>
<feature type="domain" description="ABC-2 type transporter transmembrane" evidence="7">
    <location>
        <begin position="19"/>
        <end position="413"/>
    </location>
</feature>
<feature type="transmembrane region" description="Helical" evidence="6">
    <location>
        <begin position="336"/>
        <end position="360"/>
    </location>
</feature>
<evidence type="ECO:0000256" key="6">
    <source>
        <dbReference type="SAM" id="Phobius"/>
    </source>
</evidence>
<reference evidence="8 9" key="1">
    <citation type="submission" date="2019-07" db="EMBL/GenBank/DDBJ databases">
        <authorList>
            <person name="Park Y.J."/>
            <person name="Jeong S.E."/>
            <person name="Jung H.S."/>
        </authorList>
    </citation>
    <scope>NUCLEOTIDE SEQUENCE [LARGE SCALE GENOMIC DNA]</scope>
    <source>
        <strain evidence="9">P16(2019)</strain>
    </source>
</reference>
<feature type="transmembrane region" description="Helical" evidence="6">
    <location>
        <begin position="219"/>
        <end position="240"/>
    </location>
</feature>
<dbReference type="EMBL" id="VLXZ01000007">
    <property type="protein sequence ID" value="TSB46193.1"/>
    <property type="molecule type" value="Genomic_DNA"/>
</dbReference>
<dbReference type="InterPro" id="IPR051449">
    <property type="entry name" value="ABC-2_transporter_component"/>
</dbReference>
<keyword evidence="2" id="KW-1003">Cell membrane</keyword>
<evidence type="ECO:0000259" key="7">
    <source>
        <dbReference type="Pfam" id="PF12698"/>
    </source>
</evidence>
<sequence>MKTFFKKDFLVYWRDRKEILISLCAPLLLILVLGFALPDWVESSSNTLQIEVALVKEDSPEEGLTTFLEDTPQELEEDHKAELSEGARNLIPELTLQALFSEEELQSFVQIHEVSSEEADSMLAEGEVEAIITLPTGYTATALDRVLLDRGDGASIQLVAEESSLMVDIVEDILQQFMDEVNKQTTLHQILSSEAQALSGYSPEIGGVEQINGVEMVSAFQYFTMALSILFALFIAITTATKARTEKREQVFHRILITGAHPRDYVLGKAASTFCMSMLQLVIVITVSTIGFQLFPGANVTFFLGIILIITVFSCFIASLASLFTAALFRFDNDEAVIGLATLLIVLFGTFGGSFIPIYVLPEWLQQVGWWTPNGLTLSIFISWIQTGSISAIWMSLLSLLLMTLVVLCMSLWMFPKRRRAE</sequence>
<dbReference type="PANTHER" id="PTHR30294">
    <property type="entry name" value="MEMBRANE COMPONENT OF ABC TRANSPORTER YHHJ-RELATED"/>
    <property type="match status" value="1"/>
</dbReference>
<gene>
    <name evidence="8" type="ORF">FN960_12585</name>
</gene>
<evidence type="ECO:0000256" key="2">
    <source>
        <dbReference type="ARBA" id="ARBA00022475"/>
    </source>
</evidence>
<keyword evidence="9" id="KW-1185">Reference proteome</keyword>
<comment type="caution">
    <text evidence="8">The sequence shown here is derived from an EMBL/GenBank/DDBJ whole genome shotgun (WGS) entry which is preliminary data.</text>
</comment>
<dbReference type="OrthoDB" id="3078158at2"/>
<proteinExistence type="predicted"/>
<evidence type="ECO:0000313" key="8">
    <source>
        <dbReference type="EMBL" id="TSB46193.1"/>
    </source>
</evidence>
<dbReference type="InterPro" id="IPR013525">
    <property type="entry name" value="ABC2_TM"/>
</dbReference>
<keyword evidence="5 6" id="KW-0472">Membrane</keyword>
<evidence type="ECO:0000256" key="1">
    <source>
        <dbReference type="ARBA" id="ARBA00004651"/>
    </source>
</evidence>
<organism evidence="8 9">
    <name type="scientific">Alkalicoccobacillus porphyridii</name>
    <dbReference type="NCBI Taxonomy" id="2597270"/>
    <lineage>
        <taxon>Bacteria</taxon>
        <taxon>Bacillati</taxon>
        <taxon>Bacillota</taxon>
        <taxon>Bacilli</taxon>
        <taxon>Bacillales</taxon>
        <taxon>Bacillaceae</taxon>
        <taxon>Alkalicoccobacillus</taxon>
    </lineage>
</organism>
<evidence type="ECO:0000313" key="9">
    <source>
        <dbReference type="Proteomes" id="UP000318521"/>
    </source>
</evidence>
<dbReference type="PANTHER" id="PTHR30294:SF38">
    <property type="entry name" value="TRANSPORT PERMEASE PROTEIN"/>
    <property type="match status" value="1"/>
</dbReference>
<comment type="subcellular location">
    <subcellularLocation>
        <location evidence="1">Cell membrane</location>
        <topology evidence="1">Multi-pass membrane protein</topology>
    </subcellularLocation>
</comment>
<feature type="transmembrane region" description="Helical" evidence="6">
    <location>
        <begin position="301"/>
        <end position="329"/>
    </location>
</feature>
<dbReference type="Gene3D" id="3.40.1710.10">
    <property type="entry name" value="abc type-2 transporter like domain"/>
    <property type="match status" value="1"/>
</dbReference>
<accession>A0A553ZXM5</accession>
<dbReference type="Pfam" id="PF12698">
    <property type="entry name" value="ABC2_membrane_3"/>
    <property type="match status" value="1"/>
</dbReference>
<evidence type="ECO:0000256" key="5">
    <source>
        <dbReference type="ARBA" id="ARBA00023136"/>
    </source>
</evidence>
<feature type="transmembrane region" description="Helical" evidence="6">
    <location>
        <begin position="273"/>
        <end position="295"/>
    </location>
</feature>
<keyword evidence="3 6" id="KW-0812">Transmembrane</keyword>
<protein>
    <submittedName>
        <fullName evidence="8">ABC transporter permease</fullName>
    </submittedName>
</protein>
<evidence type="ECO:0000256" key="4">
    <source>
        <dbReference type="ARBA" id="ARBA00022989"/>
    </source>
</evidence>
<dbReference type="AlphaFoldDB" id="A0A553ZXM5"/>